<evidence type="ECO:0000313" key="1">
    <source>
        <dbReference type="EMBL" id="CAD0217350.1"/>
    </source>
</evidence>
<reference evidence="1 2" key="1">
    <citation type="submission" date="2020-06" db="EMBL/GenBank/DDBJ databases">
        <authorList>
            <person name="De Coninck B."/>
            <person name="Ibrahim H."/>
        </authorList>
    </citation>
    <scope>NUCLEOTIDE SEQUENCE [LARGE SCALE GENOMIC DNA]</scope>
    <source>
        <strain evidence="1">Ag_rhizogenes_K599</strain>
    </source>
</reference>
<name>A0AAN2DG38_RHIRH</name>
<evidence type="ECO:0000313" key="2">
    <source>
        <dbReference type="Proteomes" id="UP000528185"/>
    </source>
</evidence>
<gene>
    <name evidence="1" type="ORF">AGRHK599_LOCUS4987</name>
</gene>
<protein>
    <submittedName>
        <fullName evidence="1">Uncharacterized protein</fullName>
    </submittedName>
</protein>
<accession>A0AAN2DG38</accession>
<proteinExistence type="predicted"/>
<sequence>MRYKDHFFNSCSWTLPTDVNFFIHYSNMKLSLRKQKTMMRTDGGHSPKEFKAATLESVLVYECAAPDADSDQMFQSYPHPIANVER</sequence>
<dbReference type="AlphaFoldDB" id="A0AAN2DG38"/>
<comment type="caution">
    <text evidence="1">The sequence shown here is derived from an EMBL/GenBank/DDBJ whole genome shotgun (WGS) entry which is preliminary data.</text>
</comment>
<organism evidence="1 2">
    <name type="scientific">Rhizobium rhizogenes</name>
    <name type="common">Agrobacterium rhizogenes</name>
    <dbReference type="NCBI Taxonomy" id="359"/>
    <lineage>
        <taxon>Bacteria</taxon>
        <taxon>Pseudomonadati</taxon>
        <taxon>Pseudomonadota</taxon>
        <taxon>Alphaproteobacteria</taxon>
        <taxon>Hyphomicrobiales</taxon>
        <taxon>Rhizobiaceae</taxon>
        <taxon>Rhizobium/Agrobacterium group</taxon>
        <taxon>Rhizobium</taxon>
    </lineage>
</organism>
<dbReference type="EMBL" id="CAICSX020000003">
    <property type="protein sequence ID" value="CAD0217350.1"/>
    <property type="molecule type" value="Genomic_DNA"/>
</dbReference>
<dbReference type="Proteomes" id="UP000528185">
    <property type="component" value="Unassembled WGS sequence"/>
</dbReference>